<keyword evidence="11" id="KW-1185">Reference proteome</keyword>
<evidence type="ECO:0000256" key="7">
    <source>
        <dbReference type="ARBA" id="ARBA00023136"/>
    </source>
</evidence>
<comment type="similarity">
    <text evidence="2">Belongs to the autoinducer-2 exporter (AI-2E) (TC 2.A.86) family.</text>
</comment>
<evidence type="ECO:0000256" key="3">
    <source>
        <dbReference type="ARBA" id="ARBA00022448"/>
    </source>
</evidence>
<proteinExistence type="inferred from homology"/>
<evidence type="ECO:0000256" key="9">
    <source>
        <dbReference type="SAM" id="Phobius"/>
    </source>
</evidence>
<keyword evidence="6 9" id="KW-1133">Transmembrane helix</keyword>
<gene>
    <name evidence="10" type="ORF">EXY23_06045</name>
</gene>
<keyword evidence="3" id="KW-0813">Transport</keyword>
<feature type="region of interest" description="Disordered" evidence="8">
    <location>
        <begin position="86"/>
        <end position="131"/>
    </location>
</feature>
<keyword evidence="5 9" id="KW-0812">Transmembrane</keyword>
<evidence type="ECO:0000256" key="6">
    <source>
        <dbReference type="ARBA" id="ARBA00022989"/>
    </source>
</evidence>
<dbReference type="PANTHER" id="PTHR21716:SF53">
    <property type="entry name" value="PERMEASE PERM-RELATED"/>
    <property type="match status" value="1"/>
</dbReference>
<feature type="transmembrane region" description="Helical" evidence="9">
    <location>
        <begin position="394"/>
        <end position="416"/>
    </location>
</feature>
<dbReference type="Pfam" id="PF01594">
    <property type="entry name" value="AI-2E_transport"/>
    <property type="match status" value="2"/>
</dbReference>
<protein>
    <submittedName>
        <fullName evidence="10">AI-2E family transporter</fullName>
    </submittedName>
</protein>
<feature type="region of interest" description="Disordered" evidence="8">
    <location>
        <begin position="16"/>
        <end position="53"/>
    </location>
</feature>
<name>A0A4R4DRM0_9PROT</name>
<sequence length="757" mass="78715">MAESSASARSIAALLAATSARSRRPATRLQPVSRMARTTSAAAASGARPLPRGPAPAAVAGGVGEGGVALPSKSCVHCGEVMRPAKRRRGRKVRGRVGRRSGPGHALRRALLPPQRRRGPGVAGPERSEDGGWTMAAWQDEEAPRPRRAEGVRRDPGIGPGGLATLCGAAVVIAGLFLAREVLVPMVLAGLLAFVLAPVARLLQRRLRVPRALSVVVASLLALALIIGIGLAVSGQVVQLAENLPRYQAAVRAKIDALHLGEMLAAAEGLMEGITGEAGGPGGAPAAAPAPAPVAAGGRAPLETVLGVAEQVLAPLASAGLVLVFVIFVLLYREDLRDRLIRLAGARDLHRTTLALNDAAYRLSRFFLAQVALNAGFGLFIGLGLWLIGLPNPALWGVLAGLMRFVPFIGGVIAVVPPFLLALATDPGWSLALTVLALFLVSEPLMGQVFEPLLYGHSTGLSPIAIIVAATFWAFLWGPVGLLLATPLTVCLVVLGRHVERLEFLDVMLGDRPPLRPDESFYQRALEGDVDLLTAEARRRLREEPAGEGRPLVAWCDTVALRGLALAQADWAREVLDSDRAERIRGQVEMVLDEVAEEAAAAGSAAAQPEDWRNDGAVLCIAGQGPFDAAAAAAVALVLRAEGLGARAEANAALEAARIEAVLDPARVRFCLLSVLEGGSSATSVRYFLRRLRRHLPEARLAIGLWGAAPGSPMLAALRGEAAGEVIVTSAGEALALVQAAAEPPAAEAEAPAGAAG</sequence>
<evidence type="ECO:0000256" key="8">
    <source>
        <dbReference type="SAM" id="MobiDB-lite"/>
    </source>
</evidence>
<keyword evidence="4" id="KW-1003">Cell membrane</keyword>
<dbReference type="PANTHER" id="PTHR21716">
    <property type="entry name" value="TRANSMEMBRANE PROTEIN"/>
    <property type="match status" value="1"/>
</dbReference>
<feature type="transmembrane region" description="Helical" evidence="9">
    <location>
        <begin position="428"/>
        <end position="446"/>
    </location>
</feature>
<dbReference type="OrthoDB" id="9799225at2"/>
<dbReference type="Proteomes" id="UP000295023">
    <property type="component" value="Unassembled WGS sequence"/>
</dbReference>
<dbReference type="AlphaFoldDB" id="A0A4R4DRM0"/>
<feature type="transmembrane region" description="Helical" evidence="9">
    <location>
        <begin position="312"/>
        <end position="332"/>
    </location>
</feature>
<evidence type="ECO:0000313" key="11">
    <source>
        <dbReference type="Proteomes" id="UP000295023"/>
    </source>
</evidence>
<keyword evidence="7 9" id="KW-0472">Membrane</keyword>
<feature type="transmembrane region" description="Helical" evidence="9">
    <location>
        <begin position="215"/>
        <end position="238"/>
    </location>
</feature>
<feature type="transmembrane region" description="Helical" evidence="9">
    <location>
        <begin position="157"/>
        <end position="177"/>
    </location>
</feature>
<evidence type="ECO:0000256" key="5">
    <source>
        <dbReference type="ARBA" id="ARBA00022692"/>
    </source>
</evidence>
<feature type="transmembrane region" description="Helical" evidence="9">
    <location>
        <begin position="366"/>
        <end position="388"/>
    </location>
</feature>
<feature type="compositionally biased region" description="Low complexity" evidence="8">
    <location>
        <begin position="36"/>
        <end position="53"/>
    </location>
</feature>
<evidence type="ECO:0000256" key="2">
    <source>
        <dbReference type="ARBA" id="ARBA00009773"/>
    </source>
</evidence>
<dbReference type="EMBL" id="SKBM01000004">
    <property type="protein sequence ID" value="TCZ64929.1"/>
    <property type="molecule type" value="Genomic_DNA"/>
</dbReference>
<feature type="transmembrane region" description="Helical" evidence="9">
    <location>
        <begin position="183"/>
        <end position="203"/>
    </location>
</feature>
<evidence type="ECO:0000256" key="1">
    <source>
        <dbReference type="ARBA" id="ARBA00004651"/>
    </source>
</evidence>
<comment type="subcellular location">
    <subcellularLocation>
        <location evidence="1">Cell membrane</location>
        <topology evidence="1">Multi-pass membrane protein</topology>
    </subcellularLocation>
</comment>
<evidence type="ECO:0000256" key="4">
    <source>
        <dbReference type="ARBA" id="ARBA00022475"/>
    </source>
</evidence>
<feature type="compositionally biased region" description="Basic residues" evidence="8">
    <location>
        <begin position="86"/>
        <end position="99"/>
    </location>
</feature>
<comment type="caution">
    <text evidence="10">The sequence shown here is derived from an EMBL/GenBank/DDBJ whole genome shotgun (WGS) entry which is preliminary data.</text>
</comment>
<reference evidence="10 11" key="1">
    <citation type="submission" date="2019-03" db="EMBL/GenBank/DDBJ databases">
        <title>Paracraurococcus aquatilis NE82 genome sequence.</title>
        <authorList>
            <person name="Zhao Y."/>
            <person name="Du Z."/>
        </authorList>
    </citation>
    <scope>NUCLEOTIDE SEQUENCE [LARGE SCALE GENOMIC DNA]</scope>
    <source>
        <strain evidence="10 11">NE82</strain>
    </source>
</reference>
<feature type="transmembrane region" description="Helical" evidence="9">
    <location>
        <begin position="466"/>
        <end position="495"/>
    </location>
</feature>
<dbReference type="GO" id="GO:0005886">
    <property type="term" value="C:plasma membrane"/>
    <property type="evidence" value="ECO:0007669"/>
    <property type="project" value="UniProtKB-SubCell"/>
</dbReference>
<accession>A0A4R4DRM0</accession>
<dbReference type="InterPro" id="IPR002549">
    <property type="entry name" value="AI-2E-like"/>
</dbReference>
<organism evidence="10 11">
    <name type="scientific">Roseicella aquatilis</name>
    <dbReference type="NCBI Taxonomy" id="2527868"/>
    <lineage>
        <taxon>Bacteria</taxon>
        <taxon>Pseudomonadati</taxon>
        <taxon>Pseudomonadota</taxon>
        <taxon>Alphaproteobacteria</taxon>
        <taxon>Acetobacterales</taxon>
        <taxon>Roseomonadaceae</taxon>
        <taxon>Roseicella</taxon>
    </lineage>
</organism>
<evidence type="ECO:0000313" key="10">
    <source>
        <dbReference type="EMBL" id="TCZ64929.1"/>
    </source>
</evidence>